<dbReference type="InterPro" id="IPR029061">
    <property type="entry name" value="THDP-binding"/>
</dbReference>
<dbReference type="NCBIfam" id="NF005760">
    <property type="entry name" value="PRK07586.1"/>
    <property type="match status" value="1"/>
</dbReference>
<dbReference type="Proteomes" id="UP000612855">
    <property type="component" value="Unassembled WGS sequence"/>
</dbReference>
<dbReference type="CDD" id="cd07035">
    <property type="entry name" value="TPP_PYR_POX_like"/>
    <property type="match status" value="1"/>
</dbReference>
<evidence type="ECO:0000313" key="5">
    <source>
        <dbReference type="EMBL" id="GGE23499.1"/>
    </source>
</evidence>
<gene>
    <name evidence="5" type="ORF">GCM10011360_10110</name>
</gene>
<evidence type="ECO:0000313" key="6">
    <source>
        <dbReference type="Proteomes" id="UP000612855"/>
    </source>
</evidence>
<dbReference type="Pfam" id="PF02775">
    <property type="entry name" value="TPP_enzyme_C"/>
    <property type="match status" value="1"/>
</dbReference>
<keyword evidence="6" id="KW-1185">Reference proteome</keyword>
<dbReference type="InterPro" id="IPR011766">
    <property type="entry name" value="TPP_enzyme_TPP-bd"/>
</dbReference>
<reference evidence="6" key="1">
    <citation type="journal article" date="2019" name="Int. J. Syst. Evol. Microbiol.">
        <title>The Global Catalogue of Microorganisms (GCM) 10K type strain sequencing project: providing services to taxonomists for standard genome sequencing and annotation.</title>
        <authorList>
            <consortium name="The Broad Institute Genomics Platform"/>
            <consortium name="The Broad Institute Genome Sequencing Center for Infectious Disease"/>
            <person name="Wu L."/>
            <person name="Ma J."/>
        </authorList>
    </citation>
    <scope>NUCLEOTIDE SEQUENCE [LARGE SCALE GENOMIC DNA]</scope>
    <source>
        <strain evidence="6">CGMCC 1.12664</strain>
    </source>
</reference>
<organism evidence="5 6">
    <name type="scientific">Primorskyibacter flagellatus</name>
    <dbReference type="NCBI Taxonomy" id="1387277"/>
    <lineage>
        <taxon>Bacteria</taxon>
        <taxon>Pseudomonadati</taxon>
        <taxon>Pseudomonadota</taxon>
        <taxon>Alphaproteobacteria</taxon>
        <taxon>Rhodobacterales</taxon>
        <taxon>Roseobacteraceae</taxon>
        <taxon>Primorskyibacter</taxon>
    </lineage>
</organism>
<name>A0A917A2T1_9RHOB</name>
<dbReference type="Gene3D" id="3.40.50.970">
    <property type="match status" value="2"/>
</dbReference>
<comment type="similarity">
    <text evidence="1">Belongs to the TPP enzyme family.</text>
</comment>
<dbReference type="GO" id="GO:0044281">
    <property type="term" value="P:small molecule metabolic process"/>
    <property type="evidence" value="ECO:0007669"/>
    <property type="project" value="UniProtKB-ARBA"/>
</dbReference>
<dbReference type="SUPFAM" id="SSF52518">
    <property type="entry name" value="Thiamin diphosphate-binding fold (THDP-binding)"/>
    <property type="match status" value="2"/>
</dbReference>
<keyword evidence="2" id="KW-0786">Thiamine pyrophosphate</keyword>
<proteinExistence type="inferred from homology"/>
<dbReference type="PANTHER" id="PTHR18968">
    <property type="entry name" value="THIAMINE PYROPHOSPHATE ENZYMES"/>
    <property type="match status" value="1"/>
</dbReference>
<dbReference type="GO" id="GO:0030976">
    <property type="term" value="F:thiamine pyrophosphate binding"/>
    <property type="evidence" value="ECO:0007669"/>
    <property type="project" value="InterPro"/>
</dbReference>
<dbReference type="AlphaFoldDB" id="A0A917A2T1"/>
<evidence type="ECO:0000259" key="3">
    <source>
        <dbReference type="Pfam" id="PF02775"/>
    </source>
</evidence>
<sequence length="522" mass="53578">MTSQAGKPGETGADALCDTLLANDVDVCFANPGTSEMHFVAALDRKQQMRCVLGLFEGVVTGAADGYARMAGKPAATLLHTGPGLANALANMHNARRAHTPMVNVVGDHASYHLPYDAPLTSDIESLARPMSGFVRRIGSAADVSPATAEAIAAASRAPGAVTTLILPADHAWGAAPQVAPAKAQLRAPALPDPDRVSAVAKALKNGKKTVIVMSGTALRAGALATAQGIADATGATLKAQQSNGRMERGAGRVAVDRVPYPVDQAIAALKGFEQIVLVGAKWPVIFFGYPGKPSSPVPEGCETFVLADPSDDLPAALDALASEVGAGTAKPVAAALPDPATGALNAQSLAVAIGRHLPEDAIVCDEAVTTGRDFFRFTAGSAAHDWLQVTGGAIGGGLPLATGAAIACPGRKVVNLQADGSAMYTNQALWTMAREKLDVCVVIFANRKYQILLGELKGVGAGEPGLNASRMLNLDDPAIDFVKLAESMGVEAARADTAEGFADLFARAMKTEGPFLIEALI</sequence>
<evidence type="ECO:0000256" key="2">
    <source>
        <dbReference type="ARBA" id="ARBA00023052"/>
    </source>
</evidence>
<feature type="domain" description="Thiamine pyrophosphate enzyme TPP-binding" evidence="3">
    <location>
        <begin position="383"/>
        <end position="519"/>
    </location>
</feature>
<dbReference type="InterPro" id="IPR029035">
    <property type="entry name" value="DHS-like_NAD/FAD-binding_dom"/>
</dbReference>
<comment type="caution">
    <text evidence="5">The sequence shown here is derived from an EMBL/GenBank/DDBJ whole genome shotgun (WGS) entry which is preliminary data.</text>
</comment>
<dbReference type="Pfam" id="PF02776">
    <property type="entry name" value="TPP_enzyme_N"/>
    <property type="match status" value="1"/>
</dbReference>
<dbReference type="SUPFAM" id="SSF52467">
    <property type="entry name" value="DHS-like NAD/FAD-binding domain"/>
    <property type="match status" value="1"/>
</dbReference>
<dbReference type="InterPro" id="IPR012001">
    <property type="entry name" value="Thiamin_PyroP_enz_TPP-bd_dom"/>
</dbReference>
<evidence type="ECO:0000259" key="4">
    <source>
        <dbReference type="Pfam" id="PF02776"/>
    </source>
</evidence>
<dbReference type="PANTHER" id="PTHR18968:SF86">
    <property type="entry name" value="ACETOLACTATE SYNTHASE LARGE SUBUNIT ILVX-RELATED"/>
    <property type="match status" value="1"/>
</dbReference>
<dbReference type="GO" id="GO:0050660">
    <property type="term" value="F:flavin adenine dinucleotide binding"/>
    <property type="evidence" value="ECO:0007669"/>
    <property type="project" value="TreeGrafter"/>
</dbReference>
<dbReference type="GO" id="GO:0003984">
    <property type="term" value="F:acetolactate synthase activity"/>
    <property type="evidence" value="ECO:0007669"/>
    <property type="project" value="TreeGrafter"/>
</dbReference>
<dbReference type="EMBL" id="BMFJ01000001">
    <property type="protein sequence ID" value="GGE23499.1"/>
    <property type="molecule type" value="Genomic_DNA"/>
</dbReference>
<protein>
    <recommendedName>
        <fullName evidence="7">Acetolactate synthase large subunit</fullName>
    </recommendedName>
</protein>
<feature type="domain" description="Thiamine pyrophosphate enzyme N-terminal TPP-binding" evidence="4">
    <location>
        <begin position="11"/>
        <end position="115"/>
    </location>
</feature>
<accession>A0A917A2T1</accession>
<evidence type="ECO:0000256" key="1">
    <source>
        <dbReference type="ARBA" id="ARBA00007812"/>
    </source>
</evidence>
<dbReference type="RefSeq" id="WP_188476576.1">
    <property type="nucleotide sequence ID" value="NZ_BMFJ01000001.1"/>
</dbReference>
<evidence type="ECO:0008006" key="7">
    <source>
        <dbReference type="Google" id="ProtNLM"/>
    </source>
</evidence>
<dbReference type="InterPro" id="IPR045229">
    <property type="entry name" value="TPP_enz"/>
</dbReference>
<dbReference type="CDD" id="cd02002">
    <property type="entry name" value="TPP_BFDC"/>
    <property type="match status" value="1"/>
</dbReference>